<name>A0AA40BYT6_9PEZI</name>
<dbReference type="Pfam" id="PF06985">
    <property type="entry name" value="HET"/>
    <property type="match status" value="1"/>
</dbReference>
<evidence type="ECO:0000313" key="2">
    <source>
        <dbReference type="EMBL" id="KAK0618936.1"/>
    </source>
</evidence>
<dbReference type="Proteomes" id="UP001175000">
    <property type="component" value="Unassembled WGS sequence"/>
</dbReference>
<protein>
    <recommendedName>
        <fullName evidence="1">Heterokaryon incompatibility domain-containing protein</fullName>
    </recommendedName>
</protein>
<keyword evidence="3" id="KW-1185">Reference proteome</keyword>
<dbReference type="AlphaFoldDB" id="A0AA40BYT6"/>
<organism evidence="2 3">
    <name type="scientific">Immersiella caudata</name>
    <dbReference type="NCBI Taxonomy" id="314043"/>
    <lineage>
        <taxon>Eukaryota</taxon>
        <taxon>Fungi</taxon>
        <taxon>Dikarya</taxon>
        <taxon>Ascomycota</taxon>
        <taxon>Pezizomycotina</taxon>
        <taxon>Sordariomycetes</taxon>
        <taxon>Sordariomycetidae</taxon>
        <taxon>Sordariales</taxon>
        <taxon>Lasiosphaeriaceae</taxon>
        <taxon>Immersiella</taxon>
    </lineage>
</organism>
<reference evidence="2" key="1">
    <citation type="submission" date="2023-06" db="EMBL/GenBank/DDBJ databases">
        <title>Genome-scale phylogeny and comparative genomics of the fungal order Sordariales.</title>
        <authorList>
            <consortium name="Lawrence Berkeley National Laboratory"/>
            <person name="Hensen N."/>
            <person name="Bonometti L."/>
            <person name="Westerberg I."/>
            <person name="Brannstrom I.O."/>
            <person name="Guillou S."/>
            <person name="Cros-Aarteil S."/>
            <person name="Calhoun S."/>
            <person name="Haridas S."/>
            <person name="Kuo A."/>
            <person name="Mondo S."/>
            <person name="Pangilinan J."/>
            <person name="Riley R."/>
            <person name="Labutti K."/>
            <person name="Andreopoulos B."/>
            <person name="Lipzen A."/>
            <person name="Chen C."/>
            <person name="Yanf M."/>
            <person name="Daum C."/>
            <person name="Ng V."/>
            <person name="Clum A."/>
            <person name="Steindorff A."/>
            <person name="Ohm R."/>
            <person name="Martin F."/>
            <person name="Silar P."/>
            <person name="Natvig D."/>
            <person name="Lalanne C."/>
            <person name="Gautier V."/>
            <person name="Ament-Velasquez S.L."/>
            <person name="Kruys A."/>
            <person name="Hutchinson M.I."/>
            <person name="Powell A.J."/>
            <person name="Barry K."/>
            <person name="Miller A.N."/>
            <person name="Grigoriev I.V."/>
            <person name="Debuchy R."/>
            <person name="Gladieux P."/>
            <person name="Thoren M.H."/>
            <person name="Johannesson H."/>
        </authorList>
    </citation>
    <scope>NUCLEOTIDE SEQUENCE</scope>
    <source>
        <strain evidence="2">CBS 606.72</strain>
    </source>
</reference>
<sequence length="140" mass="15760">MAKIYTEAARVIVWLGDAERYGEEAPNELRVAVVKGSWKGKKKDTSPAVKHLLQRPWFERVLQEVAAARQVTIKCGHAEIDGDDFCQGIEAVILPATDKLDLIRNVCCLIKDAGLRPRYDLVREQGGDRFSLKIAPWPNF</sequence>
<feature type="domain" description="Heterokaryon incompatibility" evidence="1">
    <location>
        <begin position="1"/>
        <end position="61"/>
    </location>
</feature>
<dbReference type="EMBL" id="JAULSU010000004">
    <property type="protein sequence ID" value="KAK0618936.1"/>
    <property type="molecule type" value="Genomic_DNA"/>
</dbReference>
<proteinExistence type="predicted"/>
<evidence type="ECO:0000313" key="3">
    <source>
        <dbReference type="Proteomes" id="UP001175000"/>
    </source>
</evidence>
<gene>
    <name evidence="2" type="ORF">B0T14DRAFT_565838</name>
</gene>
<evidence type="ECO:0000259" key="1">
    <source>
        <dbReference type="Pfam" id="PF06985"/>
    </source>
</evidence>
<dbReference type="PANTHER" id="PTHR24148">
    <property type="entry name" value="ANKYRIN REPEAT DOMAIN-CONTAINING PROTEIN 39 HOMOLOG-RELATED"/>
    <property type="match status" value="1"/>
</dbReference>
<dbReference type="PANTHER" id="PTHR24148:SF78">
    <property type="entry name" value="HETEROKARYON INCOMPATIBILITY DOMAIN-CONTAINING PROTEIN"/>
    <property type="match status" value="1"/>
</dbReference>
<accession>A0AA40BYT6</accession>
<comment type="caution">
    <text evidence="2">The sequence shown here is derived from an EMBL/GenBank/DDBJ whole genome shotgun (WGS) entry which is preliminary data.</text>
</comment>
<dbReference type="InterPro" id="IPR052895">
    <property type="entry name" value="HetReg/Transcr_Mod"/>
</dbReference>
<dbReference type="InterPro" id="IPR010730">
    <property type="entry name" value="HET"/>
</dbReference>